<keyword evidence="1" id="KW-0503">Monooxygenase</keyword>
<dbReference type="PROSITE" id="PS00086">
    <property type="entry name" value="CYTOCHROME_P450"/>
    <property type="match status" value="1"/>
</dbReference>
<dbReference type="EMBL" id="OZ021744">
    <property type="protein sequence ID" value="CAK9311061.1"/>
    <property type="molecule type" value="Genomic_DNA"/>
</dbReference>
<reference evidence="2 3" key="1">
    <citation type="submission" date="2024-03" db="EMBL/GenBank/DDBJ databases">
        <authorList>
            <person name="Gkanogiannis A."/>
            <person name="Becerra Lopez-Lavalle L."/>
        </authorList>
    </citation>
    <scope>NUCLEOTIDE SEQUENCE [LARGE SCALE GENOMIC DNA]</scope>
</reference>
<gene>
    <name evidence="2" type="ORF">CITCOLO1_LOCUS2709</name>
</gene>
<evidence type="ECO:0008006" key="4">
    <source>
        <dbReference type="Google" id="ProtNLM"/>
    </source>
</evidence>
<protein>
    <recommendedName>
        <fullName evidence="4">Cytochrome P450</fullName>
    </recommendedName>
</protein>
<dbReference type="PANTHER" id="PTHR47951:SF3">
    <property type="entry name" value="CYTOCHROME P450, FAMILY 706, SUBFAMILY A, POLYPEPTIDE 4"/>
    <property type="match status" value="1"/>
</dbReference>
<keyword evidence="1" id="KW-0408">Iron</keyword>
<dbReference type="SUPFAM" id="SSF48264">
    <property type="entry name" value="Cytochrome P450"/>
    <property type="match status" value="1"/>
</dbReference>
<keyword evidence="1" id="KW-0349">Heme</keyword>
<evidence type="ECO:0000313" key="3">
    <source>
        <dbReference type="Proteomes" id="UP001642487"/>
    </source>
</evidence>
<sequence>MEQPTSNSPLLLINSLNSSVDQSPFLFTFFAALLIFLYVKLTRLRVPLPPGPWGVPLLGNLPFLDPDLHTYFSELGRKYGPIVKLQLGNRIGIIVNSSSVAREVLKDHDVTFANRDVPQAGRAASYGGSDIVWTPYGPEWRMLRKVCVLKMLSNATLDSVYELRRREVRNTVAHLYRQCGSAVNVGEQGFLTVFNVVTSMLWGGSVEGEQRDGLAAEFRETISEITELLGKPNISDFFPSLARFDLQGIEKKMREIAPRFDNIFDKMIDERLKIGGGDDDGSVKKNDFLQFLLEVNDEGESKTPLTMTHLKALLMDMVVGGTDTSSNTIEFALAEMIKNPKTLKKAQEELTAVVGEDNIVEESHIHSFPYLKAVMKETLRLHPILPLLVPHCPSETTIVSNYAIPKGSRVFINAWAIQRDPNHWENPLVFDPERFLKTEKWDFGGSDFRYFPFGSGRRNCAGIAMAERMVMYLLATLLHSFDWKLEDGKKMEVEEKFGIVLKMKSPLVLIPTPRLSNPTLYQ</sequence>
<accession>A0ABP0XVW0</accession>
<keyword evidence="1" id="KW-0560">Oxidoreductase</keyword>
<dbReference type="InterPro" id="IPR001128">
    <property type="entry name" value="Cyt_P450"/>
</dbReference>
<dbReference type="PRINTS" id="PR00385">
    <property type="entry name" value="P450"/>
</dbReference>
<proteinExistence type="inferred from homology"/>
<keyword evidence="3" id="KW-1185">Reference proteome</keyword>
<dbReference type="Proteomes" id="UP001642487">
    <property type="component" value="Chromosome 10"/>
</dbReference>
<dbReference type="PANTHER" id="PTHR47951">
    <property type="entry name" value="OS08G0547900 PROTEIN"/>
    <property type="match status" value="1"/>
</dbReference>
<organism evidence="2 3">
    <name type="scientific">Citrullus colocynthis</name>
    <name type="common">colocynth</name>
    <dbReference type="NCBI Taxonomy" id="252529"/>
    <lineage>
        <taxon>Eukaryota</taxon>
        <taxon>Viridiplantae</taxon>
        <taxon>Streptophyta</taxon>
        <taxon>Embryophyta</taxon>
        <taxon>Tracheophyta</taxon>
        <taxon>Spermatophyta</taxon>
        <taxon>Magnoliopsida</taxon>
        <taxon>eudicotyledons</taxon>
        <taxon>Gunneridae</taxon>
        <taxon>Pentapetalae</taxon>
        <taxon>rosids</taxon>
        <taxon>fabids</taxon>
        <taxon>Cucurbitales</taxon>
        <taxon>Cucurbitaceae</taxon>
        <taxon>Benincaseae</taxon>
        <taxon>Citrullus</taxon>
    </lineage>
</organism>
<dbReference type="Pfam" id="PF00067">
    <property type="entry name" value="p450"/>
    <property type="match status" value="1"/>
</dbReference>
<dbReference type="Gene3D" id="1.10.630.10">
    <property type="entry name" value="Cytochrome P450"/>
    <property type="match status" value="1"/>
</dbReference>
<name>A0ABP0XVW0_9ROSI</name>
<dbReference type="InterPro" id="IPR017972">
    <property type="entry name" value="Cyt_P450_CS"/>
</dbReference>
<evidence type="ECO:0000313" key="2">
    <source>
        <dbReference type="EMBL" id="CAK9311061.1"/>
    </source>
</evidence>
<dbReference type="InterPro" id="IPR036396">
    <property type="entry name" value="Cyt_P450_sf"/>
</dbReference>
<dbReference type="InterPro" id="IPR002401">
    <property type="entry name" value="Cyt_P450_E_grp-I"/>
</dbReference>
<keyword evidence="1" id="KW-0479">Metal-binding</keyword>
<dbReference type="CDD" id="cd11073">
    <property type="entry name" value="CYP76-like"/>
    <property type="match status" value="1"/>
</dbReference>
<dbReference type="PRINTS" id="PR00463">
    <property type="entry name" value="EP450I"/>
</dbReference>
<comment type="similarity">
    <text evidence="1">Belongs to the cytochrome P450 family.</text>
</comment>
<evidence type="ECO:0000256" key="1">
    <source>
        <dbReference type="RuleBase" id="RU000461"/>
    </source>
</evidence>